<evidence type="ECO:0000313" key="1">
    <source>
        <dbReference type="EMBL" id="QHU08992.1"/>
    </source>
</evidence>
<name>A0A6C0JTB7_9ZZZZ</name>
<accession>A0A6C0JTB7</accession>
<proteinExistence type="predicted"/>
<dbReference type="AlphaFoldDB" id="A0A6C0JTB7"/>
<organism evidence="1">
    <name type="scientific">viral metagenome</name>
    <dbReference type="NCBI Taxonomy" id="1070528"/>
    <lineage>
        <taxon>unclassified sequences</taxon>
        <taxon>metagenomes</taxon>
        <taxon>organismal metagenomes</taxon>
    </lineage>
</organism>
<dbReference type="Pfam" id="PF19075">
    <property type="entry name" value="DUF5771"/>
    <property type="match status" value="1"/>
</dbReference>
<dbReference type="EMBL" id="MN740700">
    <property type="protein sequence ID" value="QHU08992.1"/>
    <property type="molecule type" value="Genomic_DNA"/>
</dbReference>
<dbReference type="InterPro" id="IPR043905">
    <property type="entry name" value="DUF5771"/>
</dbReference>
<sequence length="89" mass="10472">MKKKKSKVIIPLGNNSLLSDHGYKDVIHKSELARHRALMRVIRDGEPWLGLFRKLNVLMILFKNTNPKLSKIFKSDRDWIRDKFKGKNV</sequence>
<reference evidence="1" key="1">
    <citation type="journal article" date="2020" name="Nature">
        <title>Giant virus diversity and host interactions through global metagenomics.</title>
        <authorList>
            <person name="Schulz F."/>
            <person name="Roux S."/>
            <person name="Paez-Espino D."/>
            <person name="Jungbluth S."/>
            <person name="Walsh D.A."/>
            <person name="Denef V.J."/>
            <person name="McMahon K.D."/>
            <person name="Konstantinidis K.T."/>
            <person name="Eloe-Fadrosh E.A."/>
            <person name="Kyrpides N.C."/>
            <person name="Woyke T."/>
        </authorList>
    </citation>
    <scope>NUCLEOTIDE SEQUENCE</scope>
    <source>
        <strain evidence="1">GVMAG-S-1064190-84</strain>
    </source>
</reference>
<protein>
    <submittedName>
        <fullName evidence="1">Uncharacterized protein</fullName>
    </submittedName>
</protein>